<accession>A0A1I0JXZ5</accession>
<name>A0A1I0JXZ5_9FIRM</name>
<dbReference type="RefSeq" id="WP_092370294.1">
    <property type="nucleotide sequence ID" value="NZ_DAINWJ010000455.1"/>
</dbReference>
<dbReference type="GO" id="GO:0005737">
    <property type="term" value="C:cytoplasm"/>
    <property type="evidence" value="ECO:0007669"/>
    <property type="project" value="TreeGrafter"/>
</dbReference>
<dbReference type="PANTHER" id="PTHR30502:SF0">
    <property type="entry name" value="PHOSPHOENOLPYRUVATE CARBOXYLASE FAMILY PROTEIN"/>
    <property type="match status" value="1"/>
</dbReference>
<dbReference type="GeneID" id="93278724"/>
<dbReference type="EMBL" id="FOIM01000038">
    <property type="protein sequence ID" value="SEU15609.1"/>
    <property type="molecule type" value="Genomic_DNA"/>
</dbReference>
<sequence>MTLKEKMKQGPVFGMACFTGTTCVIENIAMSGLDFIYLDLEHTNFMLDEAFEKQIMAAKLHDISILVRMADDNEVAIRKVLEWGAEGVVIPHCKTAEMARRCVEAAKFSPMGRRGGESNVRAAGFGYHNFEWNTYMEQQNRDTMVIPMDEDYEFTDHLDEILDVEGVDAVNFGPIDYAVSKNLRVGYSMGEEVKEAYRALVAKAQARGIGVLGPVVPPTKENLEQAIKDGYNMIILGNDMWHFQKSLKDMMQQAVEPVKEAVVGK</sequence>
<dbReference type="Gene3D" id="3.20.20.60">
    <property type="entry name" value="Phosphoenolpyruvate-binding domains"/>
    <property type="match status" value="1"/>
</dbReference>
<keyword evidence="3" id="KW-0456">Lyase</keyword>
<dbReference type="GO" id="GO:0046872">
    <property type="term" value="F:metal ion binding"/>
    <property type="evidence" value="ECO:0007669"/>
    <property type="project" value="UniProtKB-KW"/>
</dbReference>
<protein>
    <submittedName>
        <fullName evidence="5">4-hydroxy-2-oxoheptanedioate aldolase</fullName>
    </submittedName>
</protein>
<dbReference type="InterPro" id="IPR040442">
    <property type="entry name" value="Pyrv_kinase-like_dom_sf"/>
</dbReference>
<dbReference type="InterPro" id="IPR005000">
    <property type="entry name" value="Aldolase/citrate-lyase_domain"/>
</dbReference>
<reference evidence="6" key="1">
    <citation type="submission" date="2016-10" db="EMBL/GenBank/DDBJ databases">
        <authorList>
            <person name="Varghese N."/>
            <person name="Submissions S."/>
        </authorList>
    </citation>
    <scope>NUCLEOTIDE SEQUENCE [LARGE SCALE GENOMIC DNA]</scope>
    <source>
        <strain evidence="6">NLAE-zl-G277</strain>
    </source>
</reference>
<evidence type="ECO:0000256" key="3">
    <source>
        <dbReference type="ARBA" id="ARBA00023239"/>
    </source>
</evidence>
<dbReference type="InterPro" id="IPR050251">
    <property type="entry name" value="HpcH-HpaI_aldolase"/>
</dbReference>
<dbReference type="SUPFAM" id="SSF51621">
    <property type="entry name" value="Phosphoenolpyruvate/pyruvate domain"/>
    <property type="match status" value="1"/>
</dbReference>
<evidence type="ECO:0000256" key="1">
    <source>
        <dbReference type="ARBA" id="ARBA00005568"/>
    </source>
</evidence>
<dbReference type="PANTHER" id="PTHR30502">
    <property type="entry name" value="2-KETO-3-DEOXY-L-RHAMNONATE ALDOLASE"/>
    <property type="match status" value="1"/>
</dbReference>
<evidence type="ECO:0000313" key="5">
    <source>
        <dbReference type="EMBL" id="SEU15609.1"/>
    </source>
</evidence>
<dbReference type="Proteomes" id="UP000198508">
    <property type="component" value="Unassembled WGS sequence"/>
</dbReference>
<dbReference type="AlphaFoldDB" id="A0A1I0JXZ5"/>
<keyword evidence="6" id="KW-1185">Reference proteome</keyword>
<proteinExistence type="inferred from homology"/>
<dbReference type="GO" id="GO:0016832">
    <property type="term" value="F:aldehyde-lyase activity"/>
    <property type="evidence" value="ECO:0007669"/>
    <property type="project" value="TreeGrafter"/>
</dbReference>
<dbReference type="Pfam" id="PF03328">
    <property type="entry name" value="HpcH_HpaI"/>
    <property type="match status" value="1"/>
</dbReference>
<organism evidence="5 6">
    <name type="scientific">Enterocloster lavalensis</name>
    <dbReference type="NCBI Taxonomy" id="460384"/>
    <lineage>
        <taxon>Bacteria</taxon>
        <taxon>Bacillati</taxon>
        <taxon>Bacillota</taxon>
        <taxon>Clostridia</taxon>
        <taxon>Lachnospirales</taxon>
        <taxon>Lachnospiraceae</taxon>
        <taxon>Enterocloster</taxon>
    </lineage>
</organism>
<gene>
    <name evidence="5" type="ORF">SAMN05216313_13822</name>
</gene>
<evidence type="ECO:0000256" key="2">
    <source>
        <dbReference type="ARBA" id="ARBA00022723"/>
    </source>
</evidence>
<comment type="similarity">
    <text evidence="1">Belongs to the HpcH/HpaI aldolase family.</text>
</comment>
<feature type="domain" description="HpcH/HpaI aldolase/citrate lyase" evidence="4">
    <location>
        <begin position="24"/>
        <end position="243"/>
    </location>
</feature>
<dbReference type="STRING" id="460384.SAMN05216313_13822"/>
<dbReference type="InterPro" id="IPR015813">
    <property type="entry name" value="Pyrv/PenolPyrv_kinase-like_dom"/>
</dbReference>
<evidence type="ECO:0000259" key="4">
    <source>
        <dbReference type="Pfam" id="PF03328"/>
    </source>
</evidence>
<keyword evidence="2" id="KW-0479">Metal-binding</keyword>
<evidence type="ECO:0000313" key="6">
    <source>
        <dbReference type="Proteomes" id="UP000198508"/>
    </source>
</evidence>